<evidence type="ECO:0000256" key="1">
    <source>
        <dbReference type="ARBA" id="ARBA00023239"/>
    </source>
</evidence>
<dbReference type="EC" id="4.2.1.80" evidence="4"/>
<dbReference type="InterPro" id="IPR011234">
    <property type="entry name" value="Fumarylacetoacetase-like_C"/>
</dbReference>
<protein>
    <submittedName>
        <fullName evidence="4">2-keto-4-pentenoate hydratase</fullName>
        <ecNumber evidence="4">4.2.1.80</ecNumber>
    </submittedName>
</protein>
<organism evidence="4 5">
    <name type="scientific">Achromobacter veterisilvae</name>
    <dbReference type="NCBI Taxonomy" id="2069367"/>
    <lineage>
        <taxon>Bacteria</taxon>
        <taxon>Pseudomonadati</taxon>
        <taxon>Pseudomonadota</taxon>
        <taxon>Betaproteobacteria</taxon>
        <taxon>Burkholderiales</taxon>
        <taxon>Alcaligenaceae</taxon>
        <taxon>Achromobacter</taxon>
    </lineage>
</organism>
<dbReference type="InterPro" id="IPR050772">
    <property type="entry name" value="Hydratase-Decarb/MhpD_sf"/>
</dbReference>
<dbReference type="EMBL" id="UFQC01000005">
    <property type="protein sequence ID" value="SSW64885.1"/>
    <property type="molecule type" value="Genomic_DNA"/>
</dbReference>
<name>A0A446CAK9_9BURK</name>
<proteinExistence type="predicted"/>
<dbReference type="GO" id="GO:0008684">
    <property type="term" value="F:2-oxopent-4-enoate hydratase activity"/>
    <property type="evidence" value="ECO:0007669"/>
    <property type="project" value="UniProtKB-EC"/>
</dbReference>
<dbReference type="PANTHER" id="PTHR30143:SF0">
    <property type="entry name" value="2-KETO-4-PENTENOATE HYDRATASE"/>
    <property type="match status" value="1"/>
</dbReference>
<evidence type="ECO:0000313" key="4">
    <source>
        <dbReference type="EMBL" id="SSW64885.1"/>
    </source>
</evidence>
<dbReference type="Proteomes" id="UP000289465">
    <property type="component" value="Unassembled WGS sequence"/>
</dbReference>
<dbReference type="PANTHER" id="PTHR30143">
    <property type="entry name" value="ACID HYDRATASE"/>
    <property type="match status" value="1"/>
</dbReference>
<dbReference type="SUPFAM" id="SSF56529">
    <property type="entry name" value="FAH"/>
    <property type="match status" value="1"/>
</dbReference>
<evidence type="ECO:0000313" key="5">
    <source>
        <dbReference type="Proteomes" id="UP000289465"/>
    </source>
</evidence>
<dbReference type="AlphaFoldDB" id="A0A446CAK9"/>
<evidence type="ECO:0000259" key="3">
    <source>
        <dbReference type="Pfam" id="PF01557"/>
    </source>
</evidence>
<keyword evidence="1 4" id="KW-0456">Lyase</keyword>
<dbReference type="InterPro" id="IPR036663">
    <property type="entry name" value="Fumarylacetoacetase_C_sf"/>
</dbReference>
<dbReference type="Pfam" id="PF01557">
    <property type="entry name" value="FAA_hydrolase"/>
    <property type="match status" value="1"/>
</dbReference>
<sequence length="277" mass="30427">MRQLTDPVLPPGAAGAPPDSARRGELVRTLAQARRQGRQVQGVEAIYAIDDEEQAFRLMLDVALAVGWERQGWKIAATNRMLQRKLRTQGPVCGATFRRFHQRAPAVLRRDELLDPVIECEFFFTLGKPLPPRACVYGEDEVAEAIDAVHAGIEVAECRYPRKALPAAWYVYADGFASGRYIHGPAISDWRARLDQGIDVTLWRNGQRLGRGSSNDVMGHPLRSVHWLANRLRAAGVPLRAGDVISSGSCNILAAARAGDRYMADFGGVGSVVLDMV</sequence>
<reference evidence="4 5" key="1">
    <citation type="submission" date="2018-07" db="EMBL/GenBank/DDBJ databases">
        <authorList>
            <person name="Peeters C."/>
        </authorList>
    </citation>
    <scope>NUCLEOTIDE SEQUENCE [LARGE SCALE GENOMIC DNA]</scope>
    <source>
        <strain evidence="4 5">LMG 30378</strain>
    </source>
</reference>
<gene>
    <name evidence="4" type="primary">mhpD_1</name>
    <name evidence="4" type="ORF">AVE30378_01320</name>
</gene>
<feature type="region of interest" description="Disordered" evidence="2">
    <location>
        <begin position="1"/>
        <end position="23"/>
    </location>
</feature>
<dbReference type="GO" id="GO:0005737">
    <property type="term" value="C:cytoplasm"/>
    <property type="evidence" value="ECO:0007669"/>
    <property type="project" value="TreeGrafter"/>
</dbReference>
<evidence type="ECO:0000256" key="2">
    <source>
        <dbReference type="SAM" id="MobiDB-lite"/>
    </source>
</evidence>
<feature type="domain" description="Fumarylacetoacetase-like C-terminal" evidence="3">
    <location>
        <begin position="111"/>
        <end position="272"/>
    </location>
</feature>
<dbReference type="Gene3D" id="3.90.850.10">
    <property type="entry name" value="Fumarylacetoacetase-like, C-terminal domain"/>
    <property type="match status" value="1"/>
</dbReference>
<accession>A0A446CAK9</accession>